<feature type="transmembrane region" description="Helical" evidence="10">
    <location>
        <begin position="344"/>
        <end position="366"/>
    </location>
</feature>
<dbReference type="SUPFAM" id="SSF103473">
    <property type="entry name" value="MFS general substrate transporter"/>
    <property type="match status" value="1"/>
</dbReference>
<evidence type="ECO:0000256" key="8">
    <source>
        <dbReference type="ARBA" id="ARBA00022989"/>
    </source>
</evidence>
<comment type="function">
    <text evidence="1">Resistance to tetracycline by an active tetracycline efflux. This is an energy-dependent process that decreases the accumulation of the antibiotic in whole cells. This protein functions as a metal-tetracycline/H(+) antiporter.</text>
</comment>
<dbReference type="Proteomes" id="UP001595445">
    <property type="component" value="Unassembled WGS sequence"/>
</dbReference>
<comment type="caution">
    <text evidence="12">The sequence shown here is derived from an EMBL/GenBank/DDBJ whole genome shotgun (WGS) entry which is preliminary data.</text>
</comment>
<dbReference type="PANTHER" id="PTHR43124:SF3">
    <property type="entry name" value="CHLORAMPHENICOL EFFLUX PUMP RV0191"/>
    <property type="match status" value="1"/>
</dbReference>
<dbReference type="PRINTS" id="PR01035">
    <property type="entry name" value="TCRTETA"/>
</dbReference>
<feature type="domain" description="Major facilitator superfamily (MFS) profile" evidence="11">
    <location>
        <begin position="14"/>
        <end position="397"/>
    </location>
</feature>
<keyword evidence="9 10" id="KW-0472">Membrane</keyword>
<organism evidence="12 13">
    <name type="scientific">Tabrizicola soli</name>
    <dbReference type="NCBI Taxonomy" id="2185115"/>
    <lineage>
        <taxon>Bacteria</taxon>
        <taxon>Pseudomonadati</taxon>
        <taxon>Pseudomonadota</taxon>
        <taxon>Alphaproteobacteria</taxon>
        <taxon>Rhodobacterales</taxon>
        <taxon>Paracoccaceae</taxon>
        <taxon>Tabrizicola</taxon>
    </lineage>
</organism>
<evidence type="ECO:0000256" key="5">
    <source>
        <dbReference type="ARBA" id="ARBA00022448"/>
    </source>
</evidence>
<feature type="transmembrane region" description="Helical" evidence="10">
    <location>
        <begin position="165"/>
        <end position="185"/>
    </location>
</feature>
<keyword evidence="7 10" id="KW-0812">Transmembrane</keyword>
<accession>A0ABV7E0L5</accession>
<evidence type="ECO:0000256" key="4">
    <source>
        <dbReference type="ARBA" id="ARBA00007520"/>
    </source>
</evidence>
<protein>
    <recommendedName>
        <fullName evidence="10">Bcr/CflA family efflux transporter</fullName>
    </recommendedName>
</protein>
<gene>
    <name evidence="12" type="ORF">ACFOD6_19590</name>
</gene>
<feature type="transmembrane region" description="Helical" evidence="10">
    <location>
        <begin position="45"/>
        <end position="68"/>
    </location>
</feature>
<reference evidence="13" key="1">
    <citation type="journal article" date="2019" name="Int. J. Syst. Evol. Microbiol.">
        <title>The Global Catalogue of Microorganisms (GCM) 10K type strain sequencing project: providing services to taxonomists for standard genome sequencing and annotation.</title>
        <authorList>
            <consortium name="The Broad Institute Genomics Platform"/>
            <consortium name="The Broad Institute Genome Sequencing Center for Infectious Disease"/>
            <person name="Wu L."/>
            <person name="Ma J."/>
        </authorList>
    </citation>
    <scope>NUCLEOTIDE SEQUENCE [LARGE SCALE GENOMIC DNA]</scope>
    <source>
        <strain evidence="13">KCTC 62102</strain>
    </source>
</reference>
<keyword evidence="5 10" id="KW-0813">Transport</keyword>
<dbReference type="Gene3D" id="1.20.1720.10">
    <property type="entry name" value="Multidrug resistance protein D"/>
    <property type="match status" value="1"/>
</dbReference>
<feature type="transmembrane region" description="Helical" evidence="10">
    <location>
        <begin position="137"/>
        <end position="159"/>
    </location>
</feature>
<dbReference type="PROSITE" id="PS50850">
    <property type="entry name" value="MFS"/>
    <property type="match status" value="1"/>
</dbReference>
<keyword evidence="8 10" id="KW-1133">Transmembrane helix</keyword>
<dbReference type="InterPro" id="IPR050189">
    <property type="entry name" value="MFS_Efflux_Transporters"/>
</dbReference>
<keyword evidence="10" id="KW-0997">Cell inner membrane</keyword>
<sequence>MQTARFLDRTTPPKIVTLILMAGLSALTMNIFLPSLPGMAAWFGVSYGLMQQSVALYLALSAALQVVIGPISDRYGRRKVLLWALALFLLATLGTLLAPNATVFLIFRMAQAVIAAAMVLSRAVVRDMVSDAEAASMIGYVTMGMSLVPMVGPVIGGFLDDLYGWQASFALLLLLGAATLALVWADLGETASPRRVSLAEQVRSYPALLASRRFWGYTLSAAFASGCFFAYLGGAPYVGDKIYGLTSTRVGALFSLTAIGYAVGNFLAGRYSVRMGMNRMILAGCMVTTLGLAALALFTLAGLSGPTVFFSLMMFMGLGNGICLPNANAGLLSVRPELAGTASGLGGAILIGGGAALAAFAGVLLGPGSSEMPLILLMLASSIASVVCILFVMRRARQIGAP</sequence>
<dbReference type="InterPro" id="IPR036259">
    <property type="entry name" value="MFS_trans_sf"/>
</dbReference>
<keyword evidence="6" id="KW-1003">Cell membrane</keyword>
<evidence type="ECO:0000256" key="6">
    <source>
        <dbReference type="ARBA" id="ARBA00022475"/>
    </source>
</evidence>
<evidence type="ECO:0000256" key="1">
    <source>
        <dbReference type="ARBA" id="ARBA00003279"/>
    </source>
</evidence>
<keyword evidence="13" id="KW-1185">Reference proteome</keyword>
<dbReference type="EMBL" id="JBHRSM010000051">
    <property type="protein sequence ID" value="MFC3088249.1"/>
    <property type="molecule type" value="Genomic_DNA"/>
</dbReference>
<dbReference type="InterPro" id="IPR005829">
    <property type="entry name" value="Sugar_transporter_CS"/>
</dbReference>
<feature type="transmembrane region" description="Helical" evidence="10">
    <location>
        <begin position="250"/>
        <end position="268"/>
    </location>
</feature>
<proteinExistence type="inferred from homology"/>
<dbReference type="InterPro" id="IPR004812">
    <property type="entry name" value="Efflux_drug-R_Bcr/CmlA"/>
</dbReference>
<evidence type="ECO:0000259" key="11">
    <source>
        <dbReference type="PROSITE" id="PS50850"/>
    </source>
</evidence>
<dbReference type="NCBIfam" id="TIGR00710">
    <property type="entry name" value="efflux_Bcr_CflA"/>
    <property type="match status" value="1"/>
</dbReference>
<dbReference type="PROSITE" id="PS00216">
    <property type="entry name" value="SUGAR_TRANSPORT_1"/>
    <property type="match status" value="1"/>
</dbReference>
<evidence type="ECO:0000313" key="13">
    <source>
        <dbReference type="Proteomes" id="UP001595445"/>
    </source>
</evidence>
<evidence type="ECO:0000256" key="2">
    <source>
        <dbReference type="ARBA" id="ARBA00004651"/>
    </source>
</evidence>
<evidence type="ECO:0000256" key="7">
    <source>
        <dbReference type="ARBA" id="ARBA00022692"/>
    </source>
</evidence>
<dbReference type="InterPro" id="IPR020846">
    <property type="entry name" value="MFS_dom"/>
</dbReference>
<evidence type="ECO:0000313" key="12">
    <source>
        <dbReference type="EMBL" id="MFC3088249.1"/>
    </source>
</evidence>
<feature type="transmembrane region" description="Helical" evidence="10">
    <location>
        <begin position="214"/>
        <end position="238"/>
    </location>
</feature>
<feature type="transmembrane region" description="Helical" evidence="10">
    <location>
        <begin position="80"/>
        <end position="99"/>
    </location>
</feature>
<comment type="similarity">
    <text evidence="4">Belongs to the major facilitator superfamily. TCR/Tet family.</text>
</comment>
<feature type="transmembrane region" description="Helical" evidence="10">
    <location>
        <begin position="15"/>
        <end position="33"/>
    </location>
</feature>
<dbReference type="PANTHER" id="PTHR43124">
    <property type="entry name" value="PURINE EFFLUX PUMP PBUE"/>
    <property type="match status" value="1"/>
</dbReference>
<feature type="transmembrane region" description="Helical" evidence="10">
    <location>
        <begin position="372"/>
        <end position="393"/>
    </location>
</feature>
<dbReference type="RefSeq" id="WP_197646484.1">
    <property type="nucleotide sequence ID" value="NZ_JAEACP010000018.1"/>
</dbReference>
<feature type="transmembrane region" description="Helical" evidence="10">
    <location>
        <begin position="280"/>
        <end position="303"/>
    </location>
</feature>
<evidence type="ECO:0000256" key="10">
    <source>
        <dbReference type="RuleBase" id="RU365088"/>
    </source>
</evidence>
<feature type="transmembrane region" description="Helical" evidence="10">
    <location>
        <begin position="309"/>
        <end position="332"/>
    </location>
</feature>
<name>A0ABV7E0L5_9RHOB</name>
<dbReference type="Pfam" id="PF07690">
    <property type="entry name" value="MFS_1"/>
    <property type="match status" value="1"/>
</dbReference>
<evidence type="ECO:0000256" key="9">
    <source>
        <dbReference type="ARBA" id="ARBA00023136"/>
    </source>
</evidence>
<comment type="similarity">
    <text evidence="3 10">Belongs to the major facilitator superfamily. Bcr/CmlA family.</text>
</comment>
<evidence type="ECO:0000256" key="3">
    <source>
        <dbReference type="ARBA" id="ARBA00006236"/>
    </source>
</evidence>
<dbReference type="InterPro" id="IPR001958">
    <property type="entry name" value="Tet-R_TetA/multi-R_MdtG-like"/>
</dbReference>
<feature type="transmembrane region" description="Helical" evidence="10">
    <location>
        <begin position="105"/>
        <end position="125"/>
    </location>
</feature>
<comment type="subcellular location">
    <subcellularLocation>
        <location evidence="10">Cell inner membrane</location>
        <topology evidence="10">Multi-pass membrane protein</topology>
    </subcellularLocation>
    <subcellularLocation>
        <location evidence="2">Cell membrane</location>
        <topology evidence="2">Multi-pass membrane protein</topology>
    </subcellularLocation>
</comment>
<dbReference type="InterPro" id="IPR011701">
    <property type="entry name" value="MFS"/>
</dbReference>